<dbReference type="AlphaFoldDB" id="A0A7U3ZGJ9"/>
<name>A0A7U3ZGJ9_RUNSL</name>
<evidence type="ECO:0000313" key="2">
    <source>
        <dbReference type="Proteomes" id="UP000000493"/>
    </source>
</evidence>
<evidence type="ECO:0000313" key="1">
    <source>
        <dbReference type="EMBL" id="AEI46817.1"/>
    </source>
</evidence>
<reference evidence="2" key="1">
    <citation type="submission" date="2011-06" db="EMBL/GenBank/DDBJ databases">
        <title>The complete genome of chromosome of Runella slithyformis DSM 19594.</title>
        <authorList>
            <consortium name="US DOE Joint Genome Institute (JGI-PGF)"/>
            <person name="Lucas S."/>
            <person name="Han J."/>
            <person name="Lapidus A."/>
            <person name="Bruce D."/>
            <person name="Goodwin L."/>
            <person name="Pitluck S."/>
            <person name="Peters L."/>
            <person name="Kyrpides N."/>
            <person name="Mavromatis K."/>
            <person name="Ivanova N."/>
            <person name="Ovchinnikova G."/>
            <person name="Zhang X."/>
            <person name="Misra M."/>
            <person name="Detter J.C."/>
            <person name="Tapia R."/>
            <person name="Han C."/>
            <person name="Land M."/>
            <person name="Hauser L."/>
            <person name="Markowitz V."/>
            <person name="Cheng J.-F."/>
            <person name="Hugenholtz P."/>
            <person name="Woyke T."/>
            <person name="Wu D."/>
            <person name="Tindall B."/>
            <person name="Faehrich R."/>
            <person name="Brambilla E."/>
            <person name="Klenk H.-P."/>
            <person name="Eisen J.A."/>
        </authorList>
    </citation>
    <scope>NUCLEOTIDE SEQUENCE [LARGE SCALE GENOMIC DNA]</scope>
    <source>
        <strain evidence="2">ATCC 29530 / DSM 19594 / LMG 11500 / NCIMB 11436 / LSU 4</strain>
    </source>
</reference>
<accession>A0A7U3ZGJ9</accession>
<reference evidence="1 2" key="2">
    <citation type="journal article" date="2012" name="Stand. Genomic Sci.">
        <title>Complete genome sequence of the aquatic bacterium Runella slithyformis type strain (LSU 4(T)).</title>
        <authorList>
            <person name="Copeland A."/>
            <person name="Zhang X."/>
            <person name="Misra M."/>
            <person name="Lapidus A."/>
            <person name="Nolan M."/>
            <person name="Lucas S."/>
            <person name="Deshpande S."/>
            <person name="Cheng J.F."/>
            <person name="Tapia R."/>
            <person name="Goodwin L.A."/>
            <person name="Pitluck S."/>
            <person name="Liolios K."/>
            <person name="Pagani I."/>
            <person name="Ivanova N."/>
            <person name="Mikhailova N."/>
            <person name="Pati A."/>
            <person name="Chen A."/>
            <person name="Palaniappan K."/>
            <person name="Land M."/>
            <person name="Hauser L."/>
            <person name="Pan C."/>
            <person name="Jeffries C.D."/>
            <person name="Detter J.C."/>
            <person name="Brambilla E.M."/>
            <person name="Rohde M."/>
            <person name="Djao O.D."/>
            <person name="Goker M."/>
            <person name="Sikorski J."/>
            <person name="Tindall B.J."/>
            <person name="Woyke T."/>
            <person name="Bristow J."/>
            <person name="Eisen J.A."/>
            <person name="Markowitz V."/>
            <person name="Hugenholtz P."/>
            <person name="Kyrpides N.C."/>
            <person name="Klenk H.P."/>
            <person name="Mavromatis K."/>
        </authorList>
    </citation>
    <scope>NUCLEOTIDE SEQUENCE [LARGE SCALE GENOMIC DNA]</scope>
    <source>
        <strain evidence="2">ATCC 29530 / DSM 19594 / LMG 11500 / NCIMB 11436 / LSU 4</strain>
    </source>
</reference>
<organism evidence="1 2">
    <name type="scientific">Runella slithyformis (strain ATCC 29530 / DSM 19594 / LMG 11500 / NCIMB 11436 / LSU 4)</name>
    <dbReference type="NCBI Taxonomy" id="761193"/>
    <lineage>
        <taxon>Bacteria</taxon>
        <taxon>Pseudomonadati</taxon>
        <taxon>Bacteroidota</taxon>
        <taxon>Cytophagia</taxon>
        <taxon>Cytophagales</taxon>
        <taxon>Spirosomataceae</taxon>
        <taxon>Runella</taxon>
    </lineage>
</organism>
<dbReference type="RefSeq" id="WP_013926142.1">
    <property type="nucleotide sequence ID" value="NC_015703.1"/>
</dbReference>
<dbReference type="EMBL" id="CP002859">
    <property type="protein sequence ID" value="AEI46817.1"/>
    <property type="molecule type" value="Genomic_DNA"/>
</dbReference>
<dbReference type="KEGG" id="rsi:Runsl_0365"/>
<gene>
    <name evidence="1" type="ordered locus">Runsl_0365</name>
</gene>
<sequence>MRDELNQIIAGIGDSPTANLIQAALFHLRTSQSTSGTPQKAEFIHKEAEVRLLKDFAQKFNCWYDSVDEQNYIGEGAEQRVFSFAVSRW</sequence>
<protein>
    <submittedName>
        <fullName evidence="1">Uncharacterized protein</fullName>
    </submittedName>
</protein>
<keyword evidence="2" id="KW-1185">Reference proteome</keyword>
<dbReference type="Proteomes" id="UP000000493">
    <property type="component" value="Chromosome"/>
</dbReference>
<proteinExistence type="predicted"/>